<dbReference type="InterPro" id="IPR001969">
    <property type="entry name" value="Aspartic_peptidase_AS"/>
</dbReference>
<organism evidence="1 2">
    <name type="scientific">Robertmurraya kyonggiensis</name>
    <dbReference type="NCBI Taxonomy" id="1037680"/>
    <lineage>
        <taxon>Bacteria</taxon>
        <taxon>Bacillati</taxon>
        <taxon>Bacillota</taxon>
        <taxon>Bacilli</taxon>
        <taxon>Bacillales</taxon>
        <taxon>Bacillaceae</taxon>
        <taxon>Robertmurraya</taxon>
    </lineage>
</organism>
<reference evidence="1 2" key="1">
    <citation type="journal article" date="2011" name="J. Microbiol.">
        <title>Bacillus kyonggiensis sp. nov., isolated from soil of a lettuce field.</title>
        <authorList>
            <person name="Dong K."/>
            <person name="Lee S."/>
        </authorList>
    </citation>
    <scope>NUCLEOTIDE SEQUENCE [LARGE SCALE GENOMIC DNA]</scope>
    <source>
        <strain evidence="1 2">NB22</strain>
    </source>
</reference>
<gene>
    <name evidence="1" type="ORF">FA727_23575</name>
</gene>
<comment type="caution">
    <text evidence="1">The sequence shown here is derived from an EMBL/GenBank/DDBJ whole genome shotgun (WGS) entry which is preliminary data.</text>
</comment>
<dbReference type="Gene3D" id="3.10.10.10">
    <property type="entry name" value="HIV Type 1 Reverse Transcriptase, subunit A, domain 1"/>
    <property type="match status" value="1"/>
</dbReference>
<dbReference type="AlphaFoldDB" id="A0A4U1CXY8"/>
<evidence type="ECO:0000313" key="1">
    <source>
        <dbReference type="EMBL" id="TKC13483.1"/>
    </source>
</evidence>
<dbReference type="SUPFAM" id="SSF56672">
    <property type="entry name" value="DNA/RNA polymerases"/>
    <property type="match status" value="1"/>
</dbReference>
<dbReference type="CDD" id="cd00303">
    <property type="entry name" value="retropepsin_like"/>
    <property type="match status" value="1"/>
</dbReference>
<name>A0A4U1CXY8_9BACI</name>
<keyword evidence="2" id="KW-1185">Reference proteome</keyword>
<protein>
    <submittedName>
        <fullName evidence="1">Uncharacterized protein</fullName>
    </submittedName>
</protein>
<dbReference type="InterPro" id="IPR021109">
    <property type="entry name" value="Peptidase_aspartic_dom_sf"/>
</dbReference>
<dbReference type="SUPFAM" id="SSF50630">
    <property type="entry name" value="Acid proteases"/>
    <property type="match status" value="1"/>
</dbReference>
<dbReference type="OrthoDB" id="1463769at2"/>
<dbReference type="GO" id="GO:0006508">
    <property type="term" value="P:proteolysis"/>
    <property type="evidence" value="ECO:0007669"/>
    <property type="project" value="InterPro"/>
</dbReference>
<accession>A0A4U1CXY8</accession>
<dbReference type="PROSITE" id="PS00141">
    <property type="entry name" value="ASP_PROTEASE"/>
    <property type="match status" value="1"/>
</dbReference>
<proteinExistence type="predicted"/>
<dbReference type="GO" id="GO:0004190">
    <property type="term" value="F:aspartic-type endopeptidase activity"/>
    <property type="evidence" value="ECO:0007669"/>
    <property type="project" value="InterPro"/>
</dbReference>
<dbReference type="PANTHER" id="PTHR15503:SF45">
    <property type="entry name" value="RNA-DIRECTED DNA POLYMERASE HOMOLOG"/>
    <property type="match status" value="1"/>
</dbReference>
<dbReference type="PANTHER" id="PTHR15503">
    <property type="entry name" value="LDOC1 RELATED"/>
    <property type="match status" value="1"/>
</dbReference>
<dbReference type="InterPro" id="IPR032567">
    <property type="entry name" value="RTL1-rel"/>
</dbReference>
<evidence type="ECO:0000313" key="2">
    <source>
        <dbReference type="Proteomes" id="UP000307756"/>
    </source>
</evidence>
<dbReference type="InterPro" id="IPR043502">
    <property type="entry name" value="DNA/RNA_pol_sf"/>
</dbReference>
<dbReference type="Pfam" id="PF08284">
    <property type="entry name" value="RVP_2"/>
    <property type="match status" value="1"/>
</dbReference>
<dbReference type="Proteomes" id="UP000307756">
    <property type="component" value="Unassembled WGS sequence"/>
</dbReference>
<sequence>MTAEAAQEANDVVIGMFSINSAPATILFDSGASHSFITEQFVSEHNIPKQPMKNMLLVNSPNGEMKARYMCPRVRLDIMGVEFTSNLVVLKSEGIDVILGMDWLGAHDGVIQCAKKAVLFTSPQGDLMEFQMSPVVRKEATINQLKGKTLEDIKVVCEFPDVFPDDLPGMPPDRDFEFIIELVPGTAPISKRAYKMDVRDLAELKKQIEELLAKGYIRPSSSPWEPLLYLLIRRMVLEECVLITELLIR</sequence>
<dbReference type="EMBL" id="SWBM01000019">
    <property type="protein sequence ID" value="TKC13483.1"/>
    <property type="molecule type" value="Genomic_DNA"/>
</dbReference>
<dbReference type="Gene3D" id="2.40.70.10">
    <property type="entry name" value="Acid Proteases"/>
    <property type="match status" value="1"/>
</dbReference>